<accession>A0A830GM67</accession>
<evidence type="ECO:0000313" key="1">
    <source>
        <dbReference type="EMBL" id="GGN96735.1"/>
    </source>
</evidence>
<organism evidence="1 2">
    <name type="scientific">Haloarcula pellucida</name>
    <dbReference type="NCBI Taxonomy" id="1427151"/>
    <lineage>
        <taxon>Archaea</taxon>
        <taxon>Methanobacteriati</taxon>
        <taxon>Methanobacteriota</taxon>
        <taxon>Stenosarchaea group</taxon>
        <taxon>Halobacteria</taxon>
        <taxon>Halobacteriales</taxon>
        <taxon>Haloarculaceae</taxon>
        <taxon>Haloarcula</taxon>
    </lineage>
</organism>
<reference evidence="1" key="2">
    <citation type="submission" date="2020-09" db="EMBL/GenBank/DDBJ databases">
        <authorList>
            <person name="Sun Q."/>
            <person name="Ohkuma M."/>
        </authorList>
    </citation>
    <scope>NUCLEOTIDE SEQUENCE</scope>
    <source>
        <strain evidence="1">JCM 17820</strain>
    </source>
</reference>
<proteinExistence type="predicted"/>
<keyword evidence="2" id="KW-1185">Reference proteome</keyword>
<protein>
    <submittedName>
        <fullName evidence="1">Uncharacterized protein</fullName>
    </submittedName>
</protein>
<sequence>MTRITFQFVPSSFIHTDEIILKNQYTDSACVDSNNLGVTTIELQDGRLDKVASGSIRYSVDDKALSEDTIERVYDEAIQTLNEVLAEGGHDYRVSLIIGDMDSYEQYYRNRGSILKFGSNVLESEDPEYTELDEFSVKISFAADGRQVSV</sequence>
<dbReference type="Proteomes" id="UP000605784">
    <property type="component" value="Unassembled WGS sequence"/>
</dbReference>
<dbReference type="AlphaFoldDB" id="A0A830GM67"/>
<dbReference type="RefSeq" id="WP_188998308.1">
    <property type="nucleotide sequence ID" value="NZ_BMOU01000004.1"/>
</dbReference>
<name>A0A830GM67_9EURY</name>
<dbReference type="EMBL" id="BMOU01000004">
    <property type="protein sequence ID" value="GGN96735.1"/>
    <property type="molecule type" value="Genomic_DNA"/>
</dbReference>
<evidence type="ECO:0000313" key="2">
    <source>
        <dbReference type="Proteomes" id="UP000605784"/>
    </source>
</evidence>
<reference evidence="1" key="1">
    <citation type="journal article" date="2014" name="Int. J. Syst. Evol. Microbiol.">
        <title>Complete genome sequence of Corynebacterium casei LMG S-19264T (=DSM 44701T), isolated from a smear-ripened cheese.</title>
        <authorList>
            <consortium name="US DOE Joint Genome Institute (JGI-PGF)"/>
            <person name="Walter F."/>
            <person name="Albersmeier A."/>
            <person name="Kalinowski J."/>
            <person name="Ruckert C."/>
        </authorList>
    </citation>
    <scope>NUCLEOTIDE SEQUENCE</scope>
    <source>
        <strain evidence="1">JCM 17820</strain>
    </source>
</reference>
<gene>
    <name evidence="1" type="ORF">GCM10009030_25360</name>
</gene>
<comment type="caution">
    <text evidence="1">The sequence shown here is derived from an EMBL/GenBank/DDBJ whole genome shotgun (WGS) entry which is preliminary data.</text>
</comment>